<reference evidence="3 4" key="1">
    <citation type="submission" date="2019-03" db="EMBL/GenBank/DDBJ databases">
        <title>Single cell metagenomics reveals metabolic interactions within the superorganism composed of flagellate Streblomastix strix and complex community of Bacteroidetes bacteria on its surface.</title>
        <authorList>
            <person name="Treitli S.C."/>
            <person name="Kolisko M."/>
            <person name="Husnik F."/>
            <person name="Keeling P."/>
            <person name="Hampl V."/>
        </authorList>
    </citation>
    <scope>NUCLEOTIDE SEQUENCE [LARGE SCALE GENOMIC DNA]</scope>
    <source>
        <strain evidence="3">ST1C</strain>
    </source>
</reference>
<evidence type="ECO:0000313" key="4">
    <source>
        <dbReference type="Proteomes" id="UP000324800"/>
    </source>
</evidence>
<dbReference type="AlphaFoldDB" id="A0A5J4WIL7"/>
<dbReference type="Proteomes" id="UP000324800">
    <property type="component" value="Unassembled WGS sequence"/>
</dbReference>
<dbReference type="OrthoDB" id="10255396at2759"/>
<sequence>MQNTQNISNLPLELQLDLAQKRLQTLQVERDVLDIQLNQMRIDLKHESVNNKKIIESLIFERDKLCERIQPIEEVQHAIIELYLEMKDRPLGQPNAAQLEIEKQRLDEQGSVYVLDSLRAELNILKIFKQHYDEQFETDITKGQTVESRRILALQAQMQELQNQINENRDIKQRSDILILQTKDECHQLLAHMKISMDKLSKTNMKLSDHLQTVQAELDRERMSVSELKRELRLQELKIMKITDLDSRLQVLRHQHQNDVNVISNIHRKQMAEKEKLELYNQNLKLDHSTLEEQLKRTQVELYGYKFDFQRQELVKTEAELKRLQTLIQQKDETISKLANDLRDSKFRNEALIRRVSEIKTDYASLFDAATTAVGGAIGTLREGYSSGKLCRSGKINKENEPDGRKDSNNQQLIMNDGFTGAYQAYYEKENALDPEDQKKRRCFDPIGFFGQHNSL</sequence>
<proteinExistence type="predicted"/>
<organism evidence="3 4">
    <name type="scientific">Streblomastix strix</name>
    <dbReference type="NCBI Taxonomy" id="222440"/>
    <lineage>
        <taxon>Eukaryota</taxon>
        <taxon>Metamonada</taxon>
        <taxon>Preaxostyla</taxon>
        <taxon>Oxymonadida</taxon>
        <taxon>Streblomastigidae</taxon>
        <taxon>Streblomastix</taxon>
    </lineage>
</organism>
<gene>
    <name evidence="3" type="ORF">EZS28_009744</name>
</gene>
<feature type="region of interest" description="Disordered" evidence="2">
    <location>
        <begin position="393"/>
        <end position="412"/>
    </location>
</feature>
<dbReference type="EMBL" id="SNRW01001864">
    <property type="protein sequence ID" value="KAA6394731.1"/>
    <property type="molecule type" value="Genomic_DNA"/>
</dbReference>
<protein>
    <submittedName>
        <fullName evidence="3">Uncharacterized protein</fullName>
    </submittedName>
</protein>
<keyword evidence="1" id="KW-0175">Coiled coil</keyword>
<comment type="caution">
    <text evidence="3">The sequence shown here is derived from an EMBL/GenBank/DDBJ whole genome shotgun (WGS) entry which is preliminary data.</text>
</comment>
<evidence type="ECO:0000256" key="1">
    <source>
        <dbReference type="SAM" id="Coils"/>
    </source>
</evidence>
<evidence type="ECO:0000256" key="2">
    <source>
        <dbReference type="SAM" id="MobiDB-lite"/>
    </source>
</evidence>
<feature type="compositionally biased region" description="Basic and acidic residues" evidence="2">
    <location>
        <begin position="396"/>
        <end position="408"/>
    </location>
</feature>
<feature type="coiled-coil region" evidence="1">
    <location>
        <begin position="151"/>
        <end position="245"/>
    </location>
</feature>
<accession>A0A5J4WIL7</accession>
<feature type="coiled-coil region" evidence="1">
    <location>
        <begin position="274"/>
        <end position="341"/>
    </location>
</feature>
<evidence type="ECO:0000313" key="3">
    <source>
        <dbReference type="EMBL" id="KAA6394731.1"/>
    </source>
</evidence>
<name>A0A5J4WIL7_9EUKA</name>